<dbReference type="Gene3D" id="6.10.140.1340">
    <property type="match status" value="1"/>
</dbReference>
<keyword evidence="1" id="KW-1133">Transmembrane helix</keyword>
<gene>
    <name evidence="3" type="ORF">K1X15_08905</name>
</gene>
<feature type="transmembrane region" description="Helical" evidence="1">
    <location>
        <begin position="38"/>
        <end position="63"/>
    </location>
</feature>
<feature type="domain" description="Inner membrane protein YgaP-like transmembrane" evidence="2">
    <location>
        <begin position="1"/>
        <end position="70"/>
    </location>
</feature>
<reference evidence="3 4" key="1">
    <citation type="submission" date="2021-08" db="EMBL/GenBank/DDBJ databases">
        <title>Devosia salina sp. nov., isolated from the South China Sea sediment.</title>
        <authorList>
            <person name="Zhou Z."/>
        </authorList>
    </citation>
    <scope>NUCLEOTIDE SEQUENCE [LARGE SCALE GENOMIC DNA]</scope>
    <source>
        <strain evidence="3 4">SCS-3</strain>
    </source>
</reference>
<sequence length="72" mass="7847">MHTNVGSLDRLVRFVFGLALLVLPFIPGITVFTNPVAFWAALVVGLVLVVTALVRFCPLYSLFGLTTCKVTH</sequence>
<name>A0ABX8WNK7_9HYPH</name>
<keyword evidence="1" id="KW-0812">Transmembrane</keyword>
<evidence type="ECO:0000256" key="1">
    <source>
        <dbReference type="SAM" id="Phobius"/>
    </source>
</evidence>
<organism evidence="3 4">
    <name type="scientific">Devosia salina</name>
    <dbReference type="NCBI Taxonomy" id="2860336"/>
    <lineage>
        <taxon>Bacteria</taxon>
        <taxon>Pseudomonadati</taxon>
        <taxon>Pseudomonadota</taxon>
        <taxon>Alphaproteobacteria</taxon>
        <taxon>Hyphomicrobiales</taxon>
        <taxon>Devosiaceae</taxon>
        <taxon>Devosia</taxon>
    </lineage>
</organism>
<dbReference type="InterPro" id="IPR021309">
    <property type="entry name" value="YgaP-like_TM"/>
</dbReference>
<accession>A0ABX8WNK7</accession>
<evidence type="ECO:0000259" key="2">
    <source>
        <dbReference type="Pfam" id="PF11127"/>
    </source>
</evidence>
<dbReference type="Proteomes" id="UP000825799">
    <property type="component" value="Chromosome"/>
</dbReference>
<keyword evidence="4" id="KW-1185">Reference proteome</keyword>
<dbReference type="Pfam" id="PF11127">
    <property type="entry name" value="YgaP-like_TM"/>
    <property type="match status" value="1"/>
</dbReference>
<evidence type="ECO:0000313" key="3">
    <source>
        <dbReference type="EMBL" id="QYO78636.1"/>
    </source>
</evidence>
<protein>
    <submittedName>
        <fullName evidence="3">DUF2892 domain-containing protein</fullName>
    </submittedName>
</protein>
<dbReference type="RefSeq" id="WP_220307100.1">
    <property type="nucleotide sequence ID" value="NZ_CP080590.1"/>
</dbReference>
<proteinExistence type="predicted"/>
<keyword evidence="1" id="KW-0472">Membrane</keyword>
<evidence type="ECO:0000313" key="4">
    <source>
        <dbReference type="Proteomes" id="UP000825799"/>
    </source>
</evidence>
<feature type="transmembrane region" description="Helical" evidence="1">
    <location>
        <begin position="12"/>
        <end position="32"/>
    </location>
</feature>
<dbReference type="EMBL" id="CP080590">
    <property type="protein sequence ID" value="QYO78636.1"/>
    <property type="molecule type" value="Genomic_DNA"/>
</dbReference>